<dbReference type="AlphaFoldDB" id="A0A0P1AIE8"/>
<keyword evidence="2" id="KW-1185">Reference proteome</keyword>
<evidence type="ECO:0000313" key="1">
    <source>
        <dbReference type="EMBL" id="CEG41089.1"/>
    </source>
</evidence>
<dbReference type="EMBL" id="CCYD01000524">
    <property type="protein sequence ID" value="CEG41089.1"/>
    <property type="molecule type" value="Genomic_DNA"/>
</dbReference>
<dbReference type="GeneID" id="59053134"/>
<name>A0A0P1AIE8_PLAHL</name>
<organism evidence="1 2">
    <name type="scientific">Plasmopara halstedii</name>
    <name type="common">Downy mildew of sunflower</name>
    <dbReference type="NCBI Taxonomy" id="4781"/>
    <lineage>
        <taxon>Eukaryota</taxon>
        <taxon>Sar</taxon>
        <taxon>Stramenopiles</taxon>
        <taxon>Oomycota</taxon>
        <taxon>Peronosporomycetes</taxon>
        <taxon>Peronosporales</taxon>
        <taxon>Peronosporaceae</taxon>
        <taxon>Plasmopara</taxon>
    </lineage>
</organism>
<proteinExistence type="predicted"/>
<dbReference type="Proteomes" id="UP000054928">
    <property type="component" value="Unassembled WGS sequence"/>
</dbReference>
<sequence length="60" mass="7272">MSQSRLVDEALRVATWKDEPNSSERWSKNGKYIMITTNCEDHQRIYEKLRVEKTIGRYFY</sequence>
<protein>
    <submittedName>
        <fullName evidence="1">Uncharacterized protein</fullName>
    </submittedName>
</protein>
<evidence type="ECO:0000313" key="2">
    <source>
        <dbReference type="Proteomes" id="UP000054928"/>
    </source>
</evidence>
<dbReference type="RefSeq" id="XP_036263164.1">
    <property type="nucleotide sequence ID" value="XM_036407466.1"/>
</dbReference>
<reference evidence="2" key="1">
    <citation type="submission" date="2014-09" db="EMBL/GenBank/DDBJ databases">
        <authorList>
            <person name="Sharma Rahul"/>
            <person name="Thines Marco"/>
        </authorList>
    </citation>
    <scope>NUCLEOTIDE SEQUENCE [LARGE SCALE GENOMIC DNA]</scope>
</reference>
<accession>A0A0P1AIE8</accession>